<feature type="compositionally biased region" description="Basic and acidic residues" evidence="1">
    <location>
        <begin position="21"/>
        <end position="32"/>
    </location>
</feature>
<protein>
    <submittedName>
        <fullName evidence="2">Uncharacterized protein</fullName>
    </submittedName>
</protein>
<dbReference type="Proteomes" id="UP000217446">
    <property type="component" value="Unassembled WGS sequence"/>
</dbReference>
<gene>
    <name evidence="2" type="ORF">SO3561_04368</name>
</gene>
<evidence type="ECO:0000313" key="2">
    <source>
        <dbReference type="EMBL" id="GAX52849.1"/>
    </source>
</evidence>
<evidence type="ECO:0000256" key="1">
    <source>
        <dbReference type="SAM" id="MobiDB-lite"/>
    </source>
</evidence>
<dbReference type="STRING" id="1963.AQJ27_10885"/>
<name>A0A250VFG6_STROL</name>
<proteinExistence type="predicted"/>
<accession>A0A250VFG6</accession>
<dbReference type="AlphaFoldDB" id="A0A250VFG6"/>
<evidence type="ECO:0000313" key="3">
    <source>
        <dbReference type="Proteomes" id="UP000217446"/>
    </source>
</evidence>
<feature type="compositionally biased region" description="Pro residues" evidence="1">
    <location>
        <begin position="1"/>
        <end position="16"/>
    </location>
</feature>
<dbReference type="EMBL" id="BDQI01000008">
    <property type="protein sequence ID" value="GAX52849.1"/>
    <property type="molecule type" value="Genomic_DNA"/>
</dbReference>
<comment type="caution">
    <text evidence="2">The sequence shown here is derived from an EMBL/GenBank/DDBJ whole genome shotgun (WGS) entry which is preliminary data.</text>
</comment>
<reference evidence="3" key="1">
    <citation type="submission" date="2017-05" db="EMBL/GenBank/DDBJ databases">
        <title>Streptomyces olivochromogenes NBRC 3561 whole genome shotgun sequence.</title>
        <authorList>
            <person name="Dohra H."/>
            <person name="Kodani S."/>
        </authorList>
    </citation>
    <scope>NUCLEOTIDE SEQUENCE [LARGE SCALE GENOMIC DNA]</scope>
    <source>
        <strain evidence="3">NBRC 3561</strain>
    </source>
</reference>
<feature type="region of interest" description="Disordered" evidence="1">
    <location>
        <begin position="1"/>
        <end position="44"/>
    </location>
</feature>
<dbReference type="RefSeq" id="WP_067365526.1">
    <property type="nucleotide sequence ID" value="NZ_BDQI01000008.1"/>
</dbReference>
<feature type="region of interest" description="Disordered" evidence="1">
    <location>
        <begin position="89"/>
        <end position="131"/>
    </location>
</feature>
<sequence>MTLTPDAPPLTSPLPPSVTADPRRAEGLDRVRRQVLAGSTSRRVETRADEAAAMSLLLAAAADGDEAARTTLATLGQLPCTWRELRARVTASPPRKGSPVDTPALAGSRPLAVTRPRSRVSGSQLPAGVTA</sequence>
<keyword evidence="3" id="KW-1185">Reference proteome</keyword>
<organism evidence="2 3">
    <name type="scientific">Streptomyces olivochromogenes</name>
    <dbReference type="NCBI Taxonomy" id="1963"/>
    <lineage>
        <taxon>Bacteria</taxon>
        <taxon>Bacillati</taxon>
        <taxon>Actinomycetota</taxon>
        <taxon>Actinomycetes</taxon>
        <taxon>Kitasatosporales</taxon>
        <taxon>Streptomycetaceae</taxon>
        <taxon>Streptomyces</taxon>
    </lineage>
</organism>